<feature type="domain" description="Helicase C-terminal" evidence="9">
    <location>
        <begin position="428"/>
        <end position="597"/>
    </location>
</feature>
<keyword evidence="11" id="KW-1185">Reference proteome</keyword>
<dbReference type="InterPro" id="IPR047112">
    <property type="entry name" value="RecG/Mfd"/>
</dbReference>
<keyword evidence="3" id="KW-0378">Hydrolase</keyword>
<dbReference type="GO" id="GO:0006281">
    <property type="term" value="P:DNA repair"/>
    <property type="evidence" value="ECO:0007669"/>
    <property type="project" value="UniProtKB-KW"/>
</dbReference>
<evidence type="ECO:0000256" key="1">
    <source>
        <dbReference type="ARBA" id="ARBA00022741"/>
    </source>
</evidence>
<dbReference type="GO" id="GO:0016787">
    <property type="term" value="F:hydrolase activity"/>
    <property type="evidence" value="ECO:0007669"/>
    <property type="project" value="UniProtKB-KW"/>
</dbReference>
<dbReference type="SMART" id="SM00487">
    <property type="entry name" value="DEXDc"/>
    <property type="match status" value="1"/>
</dbReference>
<dbReference type="EMBL" id="VMNK01000010">
    <property type="protein sequence ID" value="TVO55945.1"/>
    <property type="molecule type" value="Genomic_DNA"/>
</dbReference>
<evidence type="ECO:0000256" key="6">
    <source>
        <dbReference type="ARBA" id="ARBA00023125"/>
    </source>
</evidence>
<keyword evidence="5" id="KW-0067">ATP-binding</keyword>
<dbReference type="InterPro" id="IPR001650">
    <property type="entry name" value="Helicase_C-like"/>
</dbReference>
<evidence type="ECO:0000256" key="7">
    <source>
        <dbReference type="ARBA" id="ARBA00023204"/>
    </source>
</evidence>
<sequence>MEQIRRVGVMAPHEALLWAPRKHVDYSLICEPHEIGAFVDQRIILEMTTCARASRHPSKKGRIIIRARDTGGREHRLTAFGDLRFSEWNDVPVGQSLMISVKPSEFSGEIYLHGPEIVPQKWIGRVMPVYAGKPRVVSSETVGAAVAQALEDPNAHVDALIAIRQSFGGLEEIDILKRAGTGGSLAMLLDGLHRPASIEHATWAMDAARALAAAYVLYEAERAGQRPLRLQTTIRINDADINRMIGSLPFRPTTGEESQEAAIHAICHSLGQPYAMDAILTADVGVGKTLCYMVPAVASQATGAKVAVLVPNTLLAEQIAGEFRSCFPECPVSLITDATRKETVQWDQNPVLIGTTRLFSVARKAMWHPNLLVIDEQQKMSVEQRAELCNDDTNVLEASATPIPRTVAMLRYGGKERIVVSKRHAVQDIRTYVVGTEHRGRMFDMLKKVVAAGQQVAVIYPRVEANGEGDSASVVAAGASFEKLCPGQVVVLHGKMSTEEKIEAMALAKSGQRSIIIGSSIIEIGITIANLRMLIVVSADRYGVSTLHQFRGRLARHGGWGAFFAYLPNEVDEDTAARIQLLAQTNDGFELAELDLLQRGFGDLATESNDTSGRSRTLFRGIDLMPQDFQ</sequence>
<evidence type="ECO:0000313" key="10">
    <source>
        <dbReference type="EMBL" id="TVO55945.1"/>
    </source>
</evidence>
<comment type="caution">
    <text evidence="10">The sequence shown here is derived from an EMBL/GenBank/DDBJ whole genome shotgun (WGS) entry which is preliminary data.</text>
</comment>
<dbReference type="Proteomes" id="UP000319502">
    <property type="component" value="Unassembled WGS sequence"/>
</dbReference>
<keyword evidence="1" id="KW-0547">Nucleotide-binding</keyword>
<dbReference type="InterPro" id="IPR011545">
    <property type="entry name" value="DEAD/DEAH_box_helicase_dom"/>
</dbReference>
<evidence type="ECO:0000256" key="5">
    <source>
        <dbReference type="ARBA" id="ARBA00022840"/>
    </source>
</evidence>
<dbReference type="GO" id="GO:0005524">
    <property type="term" value="F:ATP binding"/>
    <property type="evidence" value="ECO:0007669"/>
    <property type="project" value="UniProtKB-KW"/>
</dbReference>
<dbReference type="Gene3D" id="3.40.50.300">
    <property type="entry name" value="P-loop containing nucleotide triphosphate hydrolases"/>
    <property type="match status" value="2"/>
</dbReference>
<protein>
    <submittedName>
        <fullName evidence="10">DEAD/DEAH box helicase</fullName>
    </submittedName>
</protein>
<organism evidence="10 11">
    <name type="scientific">Denitromonas halophila</name>
    <dbReference type="NCBI Taxonomy" id="1629404"/>
    <lineage>
        <taxon>Bacteria</taxon>
        <taxon>Pseudomonadati</taxon>
        <taxon>Pseudomonadota</taxon>
        <taxon>Betaproteobacteria</taxon>
        <taxon>Rhodocyclales</taxon>
        <taxon>Zoogloeaceae</taxon>
        <taxon>Denitromonas</taxon>
    </lineage>
</organism>
<dbReference type="Pfam" id="PF00270">
    <property type="entry name" value="DEAD"/>
    <property type="match status" value="1"/>
</dbReference>
<proteinExistence type="predicted"/>
<keyword evidence="2" id="KW-0227">DNA damage</keyword>
<dbReference type="OrthoDB" id="9804325at2"/>
<dbReference type="GO" id="GO:0003677">
    <property type="term" value="F:DNA binding"/>
    <property type="evidence" value="ECO:0007669"/>
    <property type="project" value="UniProtKB-KW"/>
</dbReference>
<dbReference type="PANTHER" id="PTHR47964">
    <property type="entry name" value="ATP-DEPENDENT DNA HELICASE HOMOLOG RECG, CHLOROPLASTIC"/>
    <property type="match status" value="1"/>
</dbReference>
<keyword evidence="6" id="KW-0238">DNA-binding</keyword>
<dbReference type="SMART" id="SM00490">
    <property type="entry name" value="HELICc"/>
    <property type="match status" value="1"/>
</dbReference>
<evidence type="ECO:0000256" key="3">
    <source>
        <dbReference type="ARBA" id="ARBA00022801"/>
    </source>
</evidence>
<keyword evidence="7" id="KW-0234">DNA repair</keyword>
<dbReference type="GO" id="GO:0003678">
    <property type="term" value="F:DNA helicase activity"/>
    <property type="evidence" value="ECO:0007669"/>
    <property type="project" value="TreeGrafter"/>
</dbReference>
<dbReference type="Pfam" id="PF00271">
    <property type="entry name" value="Helicase_C"/>
    <property type="match status" value="1"/>
</dbReference>
<dbReference type="SUPFAM" id="SSF52540">
    <property type="entry name" value="P-loop containing nucleoside triphosphate hydrolases"/>
    <property type="match status" value="1"/>
</dbReference>
<evidence type="ECO:0000313" key="11">
    <source>
        <dbReference type="Proteomes" id="UP000319502"/>
    </source>
</evidence>
<dbReference type="PROSITE" id="PS51192">
    <property type="entry name" value="HELICASE_ATP_BIND_1"/>
    <property type="match status" value="1"/>
</dbReference>
<dbReference type="PANTHER" id="PTHR47964:SF1">
    <property type="entry name" value="ATP-DEPENDENT DNA HELICASE HOMOLOG RECG, CHLOROPLASTIC"/>
    <property type="match status" value="1"/>
</dbReference>
<gene>
    <name evidence="10" type="ORF">FHP91_12025</name>
</gene>
<dbReference type="AlphaFoldDB" id="A0A557QSQ0"/>
<name>A0A557QSQ0_9RHOO</name>
<dbReference type="InterPro" id="IPR014001">
    <property type="entry name" value="Helicase_ATP-bd"/>
</dbReference>
<evidence type="ECO:0000256" key="2">
    <source>
        <dbReference type="ARBA" id="ARBA00022763"/>
    </source>
</evidence>
<dbReference type="InterPro" id="IPR027417">
    <property type="entry name" value="P-loop_NTPase"/>
</dbReference>
<evidence type="ECO:0000256" key="4">
    <source>
        <dbReference type="ARBA" id="ARBA00022806"/>
    </source>
</evidence>
<evidence type="ECO:0000259" key="9">
    <source>
        <dbReference type="PROSITE" id="PS51194"/>
    </source>
</evidence>
<evidence type="ECO:0000259" key="8">
    <source>
        <dbReference type="PROSITE" id="PS51192"/>
    </source>
</evidence>
<dbReference type="PROSITE" id="PS51194">
    <property type="entry name" value="HELICASE_CTER"/>
    <property type="match status" value="1"/>
</dbReference>
<keyword evidence="4 10" id="KW-0347">Helicase</keyword>
<reference evidence="10 11" key="1">
    <citation type="submission" date="2019-07" db="EMBL/GenBank/DDBJ databases">
        <title>The pathways for chlorine oxyanion respiration interact through the shared metabolite chlorate.</title>
        <authorList>
            <person name="Barnum T.P."/>
            <person name="Cheng Y."/>
            <person name="Hill K.A."/>
            <person name="Lucas L.N."/>
            <person name="Carlson H.K."/>
            <person name="Coates J.D."/>
        </authorList>
    </citation>
    <scope>NUCLEOTIDE SEQUENCE [LARGE SCALE GENOMIC DNA]</scope>
    <source>
        <strain evidence="10 11">SFB-3</strain>
    </source>
</reference>
<feature type="domain" description="Helicase ATP-binding" evidence="8">
    <location>
        <begin position="269"/>
        <end position="420"/>
    </location>
</feature>
<accession>A0A557QSQ0</accession>